<name>A0A5N7BVW5_PETAA</name>
<sequence>MDSSSSQPEKKSIPRFASFKPRPAPPPEADRPSERRSHDSSDRDGRHSKHHRSRHRHGRERSRSKEHRKERKDLRHDHKEAHRSERELNREHRSTPQTTVKSEDASDLYVIDRKGDKYNILYGTIHRYSIPLYHRVGRGSVLGLPPEYKIDRDTVEGDALVIKADTWRSDGSRTKSKSIISGVLPQGKRLLRIRQTPSLDAAADASKDYLPLTVSVHQKGDDGSENQASDDDKYAYRSIHGKAKHEDHVPSDMEVVADTDMSGDETVRIDPDREIKQRNVELSRNVERNPTDVDAWMDLIDHQESLLKGFKGESKTLTYAERKSLADIKVSLYERALKVVGEHSSRDILLLGLLEEGAKLWDTKKLSTQWQTVLKSNSHFISLWVKYLDFRQTEFLDFTYGRCLATFIDCLRLNRDTTNSAEKVHIQVYLFLRLTLFMREAGFVEHAVGLWQAILELTFLQPEARDATKDQEMLSTFMDFWESEVSRIGEVGAKGWKSGANSLPEPKSITPQFRVNTKSVLPSWVACERERILNARLPARSLDEEDDDPYRVILSIDLEEIVSLVWGLGSADVLVDSFLYFCHLPPIAFSADSKTTSRWMGDSFLRNEFMSSFDSTIEHWLPKSNPDSKNTASVPVCFQNFVHSFDTLFANHETWFSSLGPWSMNVLNSQSDVDPVWVTRVLRLLVEAMPQNDYLAVYALAVEFTCDRNKAAKYAKSLLKKRPSKLWLYNVYALIERRSGNIEAADRVWETTLSMSQTSKAFSEKDKIDTVLLWHTCIWEVLEIGSLEYVSYLLISMPQNSPSLKAPPNPEQCTLSPTNLLKTHNLLSDTQEALLAAGKANTFVACTDCLAILAYLSNSRDLNKALQPYNKTISRLETLPAQAESFKSIAVELVHQARARLLYYHTRTSNMYKSSQIRDLLVDSISLYPHNTIFLSLFAWNESRFRIEERVRDTIRDITMETHGRMNHILTTQIPVTSHLFSIFTELNRPTYAGSTAHSIRAAFEKAIGDQDTSTPTHPTSTLSTARSNLSLWKLYILFELSLHDIKRAKDVFYRGMRACPWSKELIMLAFSHLRADIVRERYPSTSRKGDGMSFFELRSVYNVLVEKELRIHVDIEDELNELMAQMQQQTAALGIPIVMPEDIDSEDERMQL</sequence>
<feature type="region of interest" description="Disordered" evidence="5">
    <location>
        <begin position="1"/>
        <end position="102"/>
    </location>
</feature>
<protein>
    <submittedName>
        <fullName evidence="6">NRDE-2, necessary for RNA interference-domain-containing protein</fullName>
    </submittedName>
</protein>
<evidence type="ECO:0000256" key="3">
    <source>
        <dbReference type="ARBA" id="ARBA00023242"/>
    </source>
</evidence>
<dbReference type="OrthoDB" id="297219at2759"/>
<comment type="subcellular location">
    <subcellularLocation>
        <location evidence="1">Nucleus</location>
    </subcellularLocation>
</comment>
<dbReference type="GO" id="GO:0031048">
    <property type="term" value="P:regulatory ncRNA-mediated heterochromatin formation"/>
    <property type="evidence" value="ECO:0007669"/>
    <property type="project" value="TreeGrafter"/>
</dbReference>
<reference evidence="6" key="1">
    <citation type="submission" date="2019-04" db="EMBL/GenBank/DDBJ databases">
        <title>Friends and foes A comparative genomics studyof 23 Aspergillus species from section Flavi.</title>
        <authorList>
            <consortium name="DOE Joint Genome Institute"/>
            <person name="Kjaerbolling I."/>
            <person name="Vesth T."/>
            <person name="Frisvad J.C."/>
            <person name="Nybo J.L."/>
            <person name="Theobald S."/>
            <person name="Kildgaard S."/>
            <person name="Isbrandt T."/>
            <person name="Kuo A."/>
            <person name="Sato A."/>
            <person name="Lyhne E.K."/>
            <person name="Kogle M.E."/>
            <person name="Wiebenga A."/>
            <person name="Kun R.S."/>
            <person name="Lubbers R.J."/>
            <person name="Makela M.R."/>
            <person name="Barry K."/>
            <person name="Chovatia M."/>
            <person name="Clum A."/>
            <person name="Daum C."/>
            <person name="Haridas S."/>
            <person name="He G."/>
            <person name="LaButti K."/>
            <person name="Lipzen A."/>
            <person name="Mondo S."/>
            <person name="Riley R."/>
            <person name="Salamov A."/>
            <person name="Simmons B.A."/>
            <person name="Magnuson J.K."/>
            <person name="Henrissat B."/>
            <person name="Mortensen U.H."/>
            <person name="Larsen T.O."/>
            <person name="Devries R.P."/>
            <person name="Grigoriev I.V."/>
            <person name="Machida M."/>
            <person name="Baker S.E."/>
            <person name="Andersen M.R."/>
        </authorList>
    </citation>
    <scope>NUCLEOTIDE SEQUENCE [LARGE SCALE GENOMIC DNA]</scope>
    <source>
        <strain evidence="6">IBT 14317</strain>
    </source>
</reference>
<feature type="compositionally biased region" description="Basic and acidic residues" evidence="5">
    <location>
        <begin position="28"/>
        <end position="45"/>
    </location>
</feature>
<evidence type="ECO:0000256" key="1">
    <source>
        <dbReference type="ARBA" id="ARBA00004123"/>
    </source>
</evidence>
<feature type="coiled-coil region" evidence="4">
    <location>
        <begin position="1106"/>
        <end position="1133"/>
    </location>
</feature>
<keyword evidence="3" id="KW-0539">Nucleus</keyword>
<feature type="compositionally biased region" description="Basic residues" evidence="5">
    <location>
        <begin position="46"/>
        <end position="70"/>
    </location>
</feature>
<dbReference type="AlphaFoldDB" id="A0A5N7BVW5"/>
<evidence type="ECO:0000256" key="2">
    <source>
        <dbReference type="ARBA" id="ARBA00009265"/>
    </source>
</evidence>
<keyword evidence="4" id="KW-0175">Coiled coil</keyword>
<dbReference type="Proteomes" id="UP000326877">
    <property type="component" value="Unassembled WGS sequence"/>
</dbReference>
<dbReference type="GO" id="GO:0071013">
    <property type="term" value="C:catalytic step 2 spliceosome"/>
    <property type="evidence" value="ECO:0007669"/>
    <property type="project" value="TreeGrafter"/>
</dbReference>
<gene>
    <name evidence="6" type="ORF">BDV23DRAFT_163974</name>
</gene>
<accession>A0A5N7BVW5</accession>
<dbReference type="GO" id="GO:1902369">
    <property type="term" value="P:negative regulation of RNA catabolic process"/>
    <property type="evidence" value="ECO:0007669"/>
    <property type="project" value="TreeGrafter"/>
</dbReference>
<dbReference type="InterPro" id="IPR013633">
    <property type="entry name" value="NRDE-2"/>
</dbReference>
<dbReference type="Pfam" id="PF08424">
    <property type="entry name" value="NRDE-2"/>
    <property type="match status" value="1"/>
</dbReference>
<dbReference type="PANTHER" id="PTHR13471:SF0">
    <property type="entry name" value="NUCLEAR EXOSOME REGULATOR NRDE2"/>
    <property type="match status" value="1"/>
</dbReference>
<evidence type="ECO:0000256" key="4">
    <source>
        <dbReference type="SAM" id="Coils"/>
    </source>
</evidence>
<feature type="compositionally biased region" description="Basic and acidic residues" evidence="5">
    <location>
        <begin position="71"/>
        <end position="94"/>
    </location>
</feature>
<proteinExistence type="inferred from homology"/>
<comment type="similarity">
    <text evidence="2">Belongs to the NRDE2 family.</text>
</comment>
<evidence type="ECO:0000313" key="6">
    <source>
        <dbReference type="EMBL" id="KAE8385984.1"/>
    </source>
</evidence>
<evidence type="ECO:0000256" key="5">
    <source>
        <dbReference type="SAM" id="MobiDB-lite"/>
    </source>
</evidence>
<organism evidence="6">
    <name type="scientific">Petromyces alliaceus</name>
    <name type="common">Aspergillus alliaceus</name>
    <dbReference type="NCBI Taxonomy" id="209559"/>
    <lineage>
        <taxon>Eukaryota</taxon>
        <taxon>Fungi</taxon>
        <taxon>Dikarya</taxon>
        <taxon>Ascomycota</taxon>
        <taxon>Pezizomycotina</taxon>
        <taxon>Eurotiomycetes</taxon>
        <taxon>Eurotiomycetidae</taxon>
        <taxon>Eurotiales</taxon>
        <taxon>Aspergillaceae</taxon>
        <taxon>Aspergillus</taxon>
        <taxon>Aspergillus subgen. Circumdati</taxon>
    </lineage>
</organism>
<dbReference type="EMBL" id="ML735321">
    <property type="protein sequence ID" value="KAE8385984.1"/>
    <property type="molecule type" value="Genomic_DNA"/>
</dbReference>
<dbReference type="PANTHER" id="PTHR13471">
    <property type="entry name" value="TETRATRICOPEPTIDE-LIKE HELICAL"/>
    <property type="match status" value="1"/>
</dbReference>